<sequence>MKAPILAMVLCIFAPLAAAQCAAASTPAAAGPLRGGADLIKTSTAVVREPAVLRTAAVQREVAPVQRETAAAQEERNDPALLWVALALMSGIALRRHGAGNR</sequence>
<feature type="signal peptide" evidence="1">
    <location>
        <begin position="1"/>
        <end position="19"/>
    </location>
</feature>
<dbReference type="STRING" id="365046.Rta_10910"/>
<reference evidence="3" key="1">
    <citation type="submission" date="2006-01" db="EMBL/GenBank/DDBJ databases">
        <title>Genome of the cyst-dividing bacterium Ramlibacter tataouinensis.</title>
        <authorList>
            <person name="Barakat M."/>
            <person name="Ortet P."/>
            <person name="De Luca G."/>
            <person name="Jourlin-Castelli C."/>
            <person name="Ansaldi M."/>
            <person name="Py B."/>
            <person name="Fichant G."/>
            <person name="Coutinho P."/>
            <person name="Voulhoux R."/>
            <person name="Bastien O."/>
            <person name="Roy S."/>
            <person name="Marechal E."/>
            <person name="Henrissat B."/>
            <person name="Quentin Y."/>
            <person name="Noirot P."/>
            <person name="Filloux A."/>
            <person name="Mejean V."/>
            <person name="DuBow M."/>
            <person name="Barras F."/>
            <person name="Heulin T."/>
        </authorList>
    </citation>
    <scope>NUCLEOTIDE SEQUENCE [LARGE SCALE GENOMIC DNA]</scope>
    <source>
        <strain evidence="3">ATCC BAA-407 / DSM 14655 / LMG 21543 / TTB310</strain>
    </source>
</reference>
<keyword evidence="1" id="KW-0732">Signal</keyword>
<organism evidence="2 3">
    <name type="scientific">Ramlibacter tataouinensis (strain ATCC BAA-407 / DSM 14655 / LMG 21543 / TTB310)</name>
    <dbReference type="NCBI Taxonomy" id="365046"/>
    <lineage>
        <taxon>Bacteria</taxon>
        <taxon>Pseudomonadati</taxon>
        <taxon>Pseudomonadota</taxon>
        <taxon>Betaproteobacteria</taxon>
        <taxon>Burkholderiales</taxon>
        <taxon>Comamonadaceae</taxon>
        <taxon>Ramlibacter</taxon>
    </lineage>
</organism>
<dbReference type="HOGENOM" id="CLU_2275162_0_0_4"/>
<dbReference type="KEGG" id="rta:Rta_10910"/>
<dbReference type="Proteomes" id="UP000008385">
    <property type="component" value="Chromosome"/>
</dbReference>
<dbReference type="EMBL" id="CP000245">
    <property type="protein sequence ID" value="AEG92176.1"/>
    <property type="molecule type" value="Genomic_DNA"/>
</dbReference>
<keyword evidence="3" id="KW-1185">Reference proteome</keyword>
<evidence type="ECO:0000313" key="2">
    <source>
        <dbReference type="EMBL" id="AEG92176.1"/>
    </source>
</evidence>
<feature type="chain" id="PRO_5003334858" description="MYXO-CTERM domain-containing protein" evidence="1">
    <location>
        <begin position="20"/>
        <end position="102"/>
    </location>
</feature>
<dbReference type="AlphaFoldDB" id="F5Y0F4"/>
<evidence type="ECO:0000313" key="3">
    <source>
        <dbReference type="Proteomes" id="UP000008385"/>
    </source>
</evidence>
<dbReference type="RefSeq" id="WP_013900409.1">
    <property type="nucleotide sequence ID" value="NC_015677.1"/>
</dbReference>
<reference evidence="2 3" key="2">
    <citation type="journal article" date="2011" name="PLoS ONE">
        <title>The Cyst-Dividing Bacterium Ramlibacter tataouinensis TTB310 Genome Reveals a Well-Stocked Toolbox for Adaptation to a Desert Environment.</title>
        <authorList>
            <person name="De Luca G."/>
            <person name="Barakat M."/>
            <person name="Ortet P."/>
            <person name="Fochesato S."/>
            <person name="Jourlin-Castelli C."/>
            <person name="Ansaldi M."/>
            <person name="Py B."/>
            <person name="Fichant G."/>
            <person name="Coutinho P.M."/>
            <person name="Voulhoux R."/>
            <person name="Bastien O."/>
            <person name="Marechal E."/>
            <person name="Henrissat B."/>
            <person name="Quentin Y."/>
            <person name="Noirot P."/>
            <person name="Filloux A."/>
            <person name="Mejean V."/>
            <person name="Dubow M.S."/>
            <person name="Barras F."/>
            <person name="Barbe V."/>
            <person name="Weissenbach J."/>
            <person name="Mihalcescu I."/>
            <person name="Vermeglio A."/>
            <person name="Achouak W."/>
            <person name="Heulin T."/>
        </authorList>
    </citation>
    <scope>NUCLEOTIDE SEQUENCE [LARGE SCALE GENOMIC DNA]</scope>
    <source>
        <strain evidence="3">ATCC BAA-407 / DSM 14655 / LMG 21543 / TTB310</strain>
    </source>
</reference>
<gene>
    <name evidence="2" type="ordered locus">Rta_10910</name>
</gene>
<evidence type="ECO:0000256" key="1">
    <source>
        <dbReference type="SAM" id="SignalP"/>
    </source>
</evidence>
<protein>
    <recommendedName>
        <fullName evidence="4">MYXO-CTERM domain-containing protein</fullName>
    </recommendedName>
</protein>
<name>F5Y0F4_RAMTT</name>
<accession>F5Y0F4</accession>
<proteinExistence type="predicted"/>
<evidence type="ECO:0008006" key="4">
    <source>
        <dbReference type="Google" id="ProtNLM"/>
    </source>
</evidence>